<dbReference type="AlphaFoldDB" id="A0A7T7XPY5"/>
<protein>
    <recommendedName>
        <fullName evidence="5">DUF2746 domain-containing protein</fullName>
    </recommendedName>
</protein>
<keyword evidence="4" id="KW-1185">Reference proteome</keyword>
<keyword evidence="2" id="KW-0472">Membrane</keyword>
<accession>A0A7T7XPY5</accession>
<dbReference type="RefSeq" id="WP_215627632.1">
    <property type="nucleotide sequence ID" value="NZ_CP067089.2"/>
</dbReference>
<evidence type="ECO:0000256" key="2">
    <source>
        <dbReference type="SAM" id="Phobius"/>
    </source>
</evidence>
<dbReference type="Proteomes" id="UP000595917">
    <property type="component" value="Chromosome"/>
</dbReference>
<reference evidence="3" key="1">
    <citation type="submission" date="2021-01" db="EMBL/GenBank/DDBJ databases">
        <title>Description of Breznakiella homolactica.</title>
        <authorList>
            <person name="Song Y."/>
            <person name="Brune A."/>
        </authorList>
    </citation>
    <scope>NUCLEOTIDE SEQUENCE</scope>
    <source>
        <strain evidence="3">RmG30</strain>
    </source>
</reference>
<gene>
    <name evidence="3" type="ORF">JFL75_05250</name>
</gene>
<keyword evidence="2" id="KW-0812">Transmembrane</keyword>
<evidence type="ECO:0000313" key="4">
    <source>
        <dbReference type="Proteomes" id="UP000595917"/>
    </source>
</evidence>
<keyword evidence="2" id="KW-1133">Transmembrane helix</keyword>
<proteinExistence type="predicted"/>
<name>A0A7T7XPY5_9SPIR</name>
<dbReference type="KEGG" id="bhc:JFL75_05250"/>
<evidence type="ECO:0000313" key="3">
    <source>
        <dbReference type="EMBL" id="QQO10328.1"/>
    </source>
</evidence>
<sequence>MEIAKFILTAVGTFLSVLGLSFTVFSYWRKRQDEKFNALKKTMANSVMAEEKMRTRELERLERRMIILEDKLMHEMQRRLSDIEGELKGLRPILQSIQNWFIENTPRK</sequence>
<evidence type="ECO:0008006" key="5">
    <source>
        <dbReference type="Google" id="ProtNLM"/>
    </source>
</evidence>
<feature type="coiled-coil region" evidence="1">
    <location>
        <begin position="51"/>
        <end position="78"/>
    </location>
</feature>
<feature type="transmembrane region" description="Helical" evidence="2">
    <location>
        <begin position="6"/>
        <end position="28"/>
    </location>
</feature>
<evidence type="ECO:0000256" key="1">
    <source>
        <dbReference type="SAM" id="Coils"/>
    </source>
</evidence>
<keyword evidence="1" id="KW-0175">Coiled coil</keyword>
<dbReference type="EMBL" id="CP067089">
    <property type="protein sequence ID" value="QQO10328.1"/>
    <property type="molecule type" value="Genomic_DNA"/>
</dbReference>
<organism evidence="3 4">
    <name type="scientific">Breznakiella homolactica</name>
    <dbReference type="NCBI Taxonomy" id="2798577"/>
    <lineage>
        <taxon>Bacteria</taxon>
        <taxon>Pseudomonadati</taxon>
        <taxon>Spirochaetota</taxon>
        <taxon>Spirochaetia</taxon>
        <taxon>Spirochaetales</taxon>
        <taxon>Breznakiellaceae</taxon>
        <taxon>Breznakiella</taxon>
    </lineage>
</organism>